<dbReference type="InterPro" id="IPR011257">
    <property type="entry name" value="DNA_glycosylase"/>
</dbReference>
<gene>
    <name evidence="7" type="ORF">Sangu_2147300</name>
</gene>
<dbReference type="Pfam" id="PF15628">
    <property type="entry name" value="RRM_DME"/>
    <property type="match status" value="1"/>
</dbReference>
<evidence type="ECO:0000256" key="3">
    <source>
        <dbReference type="ARBA" id="ARBA00023004"/>
    </source>
</evidence>
<evidence type="ECO:0000256" key="1">
    <source>
        <dbReference type="ARBA" id="ARBA00001966"/>
    </source>
</evidence>
<evidence type="ECO:0000256" key="5">
    <source>
        <dbReference type="SAM" id="MobiDB-lite"/>
    </source>
</evidence>
<dbReference type="Gene3D" id="1.10.340.30">
    <property type="entry name" value="Hypothetical protein, domain 2"/>
    <property type="match status" value="1"/>
</dbReference>
<feature type="compositionally biased region" description="Polar residues" evidence="5">
    <location>
        <begin position="267"/>
        <end position="283"/>
    </location>
</feature>
<dbReference type="InterPro" id="IPR028925">
    <property type="entry name" value="RRM_DME"/>
</dbReference>
<keyword evidence="3" id="KW-0408">Iron</keyword>
<reference evidence="7" key="2">
    <citation type="journal article" date="2024" name="Plant">
        <title>Genomic evolution and insights into agronomic trait innovations of Sesamum species.</title>
        <authorList>
            <person name="Miao H."/>
            <person name="Wang L."/>
            <person name="Qu L."/>
            <person name="Liu H."/>
            <person name="Sun Y."/>
            <person name="Le M."/>
            <person name="Wang Q."/>
            <person name="Wei S."/>
            <person name="Zheng Y."/>
            <person name="Lin W."/>
            <person name="Duan Y."/>
            <person name="Cao H."/>
            <person name="Xiong S."/>
            <person name="Wang X."/>
            <person name="Wei L."/>
            <person name="Li C."/>
            <person name="Ma Q."/>
            <person name="Ju M."/>
            <person name="Zhao R."/>
            <person name="Li G."/>
            <person name="Mu C."/>
            <person name="Tian Q."/>
            <person name="Mei H."/>
            <person name="Zhang T."/>
            <person name="Gao T."/>
            <person name="Zhang H."/>
        </authorList>
    </citation>
    <scope>NUCLEOTIDE SEQUENCE</scope>
    <source>
        <strain evidence="7">G01</strain>
    </source>
</reference>
<feature type="domain" description="Demeter RRM-fold" evidence="6">
    <location>
        <begin position="417"/>
        <end position="457"/>
    </location>
</feature>
<protein>
    <submittedName>
        <fullName evidence="7">Protein ROS1A</fullName>
    </submittedName>
</protein>
<reference evidence="7" key="1">
    <citation type="submission" date="2020-06" db="EMBL/GenBank/DDBJ databases">
        <authorList>
            <person name="Li T."/>
            <person name="Hu X."/>
            <person name="Zhang T."/>
            <person name="Song X."/>
            <person name="Zhang H."/>
            <person name="Dai N."/>
            <person name="Sheng W."/>
            <person name="Hou X."/>
            <person name="Wei L."/>
        </authorList>
    </citation>
    <scope>NUCLEOTIDE SEQUENCE</scope>
    <source>
        <strain evidence="7">G01</strain>
        <tissue evidence="7">Leaf</tissue>
    </source>
</reference>
<evidence type="ECO:0000256" key="2">
    <source>
        <dbReference type="ARBA" id="ARBA00022723"/>
    </source>
</evidence>
<dbReference type="GO" id="GO:0035514">
    <property type="term" value="F:DNA demethylase activity"/>
    <property type="evidence" value="ECO:0007669"/>
    <property type="project" value="InterPro"/>
</dbReference>
<keyword evidence="2" id="KW-0479">Metal-binding</keyword>
<evidence type="ECO:0000259" key="6">
    <source>
        <dbReference type="Pfam" id="PF15628"/>
    </source>
</evidence>
<dbReference type="SUPFAM" id="SSF48150">
    <property type="entry name" value="DNA-glycosylase"/>
    <property type="match status" value="1"/>
</dbReference>
<dbReference type="EMBL" id="JACGWK010000014">
    <property type="protein sequence ID" value="KAL0317330.1"/>
    <property type="molecule type" value="Genomic_DNA"/>
</dbReference>
<dbReference type="GO" id="GO:0141166">
    <property type="term" value="P:chromosomal 5-methylcytosine DNA demethylation pathway"/>
    <property type="evidence" value="ECO:0007669"/>
    <property type="project" value="InterPro"/>
</dbReference>
<name>A0AAW2LDX7_9LAMI</name>
<dbReference type="GO" id="GO:0051536">
    <property type="term" value="F:iron-sulfur cluster binding"/>
    <property type="evidence" value="ECO:0007669"/>
    <property type="project" value="UniProtKB-KW"/>
</dbReference>
<dbReference type="GO" id="GO:0019104">
    <property type="term" value="F:DNA N-glycosylase activity"/>
    <property type="evidence" value="ECO:0007669"/>
    <property type="project" value="InterPro"/>
</dbReference>
<dbReference type="GO" id="GO:0046872">
    <property type="term" value="F:metal ion binding"/>
    <property type="evidence" value="ECO:0007669"/>
    <property type="project" value="UniProtKB-KW"/>
</dbReference>
<dbReference type="PANTHER" id="PTHR46213">
    <property type="entry name" value="TRANSCRIPTIONAL ACTIVATOR DEMETER"/>
    <property type="match status" value="1"/>
</dbReference>
<dbReference type="GO" id="GO:0006281">
    <property type="term" value="P:DNA repair"/>
    <property type="evidence" value="ECO:0007669"/>
    <property type="project" value="InterPro"/>
</dbReference>
<sequence>MQNGEIWIPATPEKPVLQRGSSAESEIPETQIGEGNWQDLLGIYTGLLQNEAASGRPQKFNPNVVLGPNGRERSVQGVAPVETYNRLQQNYNPTAVVPVSTRVQSSRDVAPVGNYNRLPWNFNSSDRIGINIMDRNIQDVRTLQHSRSLNQNAGGVGSSVQNVGEAIPPQKVNSLAELMGMRSATRAPLPNLAPNESTYIMGRPTSICLHPQGERNQMAYASVGGKHQQNHILHAIGDGDGYNLHETPNNNWKHDDIRLEPTEVGQVDSSSRPSVKISPTTPNARKRKSEKEKAEPFNWDTLRKQVQQAGTIGRSREAMDSLDYEALRNADVREISDTIKERGMNNMLAERMKDFLNRIVRDHERIDLEWLRDVPPEKSKDYLLSIRGLGLKSVECVRLLTLHHLAFPVRTPRFTSATERGMSTEDIQYCFWKGFVCVRGFDQKTRAPRPLKARLHLPASKMAKQNE</sequence>
<comment type="caution">
    <text evidence="7">The sequence shown here is derived from an EMBL/GenBank/DDBJ whole genome shotgun (WGS) entry which is preliminary data.</text>
</comment>
<dbReference type="InterPro" id="IPR044811">
    <property type="entry name" value="DME/ROS1"/>
</dbReference>
<comment type="cofactor">
    <cofactor evidence="1">
        <name>[4Fe-4S] cluster</name>
        <dbReference type="ChEBI" id="CHEBI:49883"/>
    </cofactor>
</comment>
<organism evidence="7">
    <name type="scientific">Sesamum angustifolium</name>
    <dbReference type="NCBI Taxonomy" id="2727405"/>
    <lineage>
        <taxon>Eukaryota</taxon>
        <taxon>Viridiplantae</taxon>
        <taxon>Streptophyta</taxon>
        <taxon>Embryophyta</taxon>
        <taxon>Tracheophyta</taxon>
        <taxon>Spermatophyta</taxon>
        <taxon>Magnoliopsida</taxon>
        <taxon>eudicotyledons</taxon>
        <taxon>Gunneridae</taxon>
        <taxon>Pentapetalae</taxon>
        <taxon>asterids</taxon>
        <taxon>lamiids</taxon>
        <taxon>Lamiales</taxon>
        <taxon>Pedaliaceae</taxon>
        <taxon>Sesamum</taxon>
    </lineage>
</organism>
<accession>A0AAW2LDX7</accession>
<feature type="region of interest" description="Disordered" evidence="5">
    <location>
        <begin position="263"/>
        <end position="297"/>
    </location>
</feature>
<evidence type="ECO:0000256" key="4">
    <source>
        <dbReference type="ARBA" id="ARBA00023014"/>
    </source>
</evidence>
<dbReference type="AlphaFoldDB" id="A0AAW2LDX7"/>
<keyword evidence="4" id="KW-0411">Iron-sulfur</keyword>
<evidence type="ECO:0000313" key="7">
    <source>
        <dbReference type="EMBL" id="KAL0317330.1"/>
    </source>
</evidence>
<dbReference type="PANTHER" id="PTHR46213:SF24">
    <property type="entry name" value="HHH-GPD DOMAIN-CONTAINING PROTEIN"/>
    <property type="match status" value="1"/>
</dbReference>
<proteinExistence type="predicted"/>